<dbReference type="Proteomes" id="UP001516400">
    <property type="component" value="Unassembled WGS sequence"/>
</dbReference>
<evidence type="ECO:0000313" key="4">
    <source>
        <dbReference type="Proteomes" id="UP001516400"/>
    </source>
</evidence>
<dbReference type="AlphaFoldDB" id="A0ABD2NQR3"/>
<gene>
    <name evidence="3" type="ORF">HHI36_003943</name>
</gene>
<feature type="domain" description="Reverse transcriptase zinc-binding" evidence="2">
    <location>
        <begin position="97"/>
        <end position="137"/>
    </location>
</feature>
<keyword evidence="4" id="KW-1185">Reference proteome</keyword>
<feature type="compositionally biased region" description="Polar residues" evidence="1">
    <location>
        <begin position="1"/>
        <end position="11"/>
    </location>
</feature>
<name>A0ABD2NQR3_9CUCU</name>
<evidence type="ECO:0000259" key="2">
    <source>
        <dbReference type="Pfam" id="PF13966"/>
    </source>
</evidence>
<reference evidence="3 4" key="1">
    <citation type="journal article" date="2021" name="BMC Biol.">
        <title>Horizontally acquired antibacterial genes associated with adaptive radiation of ladybird beetles.</title>
        <authorList>
            <person name="Li H.S."/>
            <person name="Tang X.F."/>
            <person name="Huang Y.H."/>
            <person name="Xu Z.Y."/>
            <person name="Chen M.L."/>
            <person name="Du X.Y."/>
            <person name="Qiu B.Y."/>
            <person name="Chen P.T."/>
            <person name="Zhang W."/>
            <person name="Slipinski A."/>
            <person name="Escalona H.E."/>
            <person name="Waterhouse R.M."/>
            <person name="Zwick A."/>
            <person name="Pang H."/>
        </authorList>
    </citation>
    <scope>NUCLEOTIDE SEQUENCE [LARGE SCALE GENOMIC DNA]</scope>
    <source>
        <strain evidence="3">SYSU2018</strain>
    </source>
</reference>
<evidence type="ECO:0000313" key="3">
    <source>
        <dbReference type="EMBL" id="KAL3280706.1"/>
    </source>
</evidence>
<protein>
    <recommendedName>
        <fullName evidence="2">Reverse transcriptase zinc-binding domain-containing protein</fullName>
    </recommendedName>
</protein>
<proteinExistence type="predicted"/>
<feature type="region of interest" description="Disordered" evidence="1">
    <location>
        <begin position="1"/>
        <end position="21"/>
    </location>
</feature>
<comment type="caution">
    <text evidence="3">The sequence shown here is derived from an EMBL/GenBank/DDBJ whole genome shotgun (WGS) entry which is preliminary data.</text>
</comment>
<evidence type="ECO:0000256" key="1">
    <source>
        <dbReference type="SAM" id="MobiDB-lite"/>
    </source>
</evidence>
<accession>A0ABD2NQR3</accession>
<dbReference type="InterPro" id="IPR026960">
    <property type="entry name" value="RVT-Znf"/>
</dbReference>
<dbReference type="Pfam" id="PF13966">
    <property type="entry name" value="zf-RVT"/>
    <property type="match status" value="1"/>
</dbReference>
<dbReference type="EMBL" id="JABFTP020000144">
    <property type="protein sequence ID" value="KAL3280706.1"/>
    <property type="molecule type" value="Genomic_DNA"/>
</dbReference>
<organism evidence="3 4">
    <name type="scientific">Cryptolaemus montrouzieri</name>
    <dbReference type="NCBI Taxonomy" id="559131"/>
    <lineage>
        <taxon>Eukaryota</taxon>
        <taxon>Metazoa</taxon>
        <taxon>Ecdysozoa</taxon>
        <taxon>Arthropoda</taxon>
        <taxon>Hexapoda</taxon>
        <taxon>Insecta</taxon>
        <taxon>Pterygota</taxon>
        <taxon>Neoptera</taxon>
        <taxon>Endopterygota</taxon>
        <taxon>Coleoptera</taxon>
        <taxon>Polyphaga</taxon>
        <taxon>Cucujiformia</taxon>
        <taxon>Coccinelloidea</taxon>
        <taxon>Coccinellidae</taxon>
        <taxon>Scymninae</taxon>
        <taxon>Scymnini</taxon>
        <taxon>Cryptolaemus</taxon>
    </lineage>
</organism>
<sequence length="178" mass="20055">MSLHSCQTGRTEQAPFNMGTGHSGIEKADLLTARGTGLGFIGPEFPWRLKGGKYLSDHWMSLLGLRLARLAVSEPSIARAKVWLKLSRLDLRVSNAILTGHCRFRNRLNKLGLIEDPSCRLCEEDTESMEHVMCECLAGDRVRMEELESNKLKLTELIKLSPTKLVSFTRKMELVDEI</sequence>